<dbReference type="SUPFAM" id="SSF47413">
    <property type="entry name" value="lambda repressor-like DNA-binding domains"/>
    <property type="match status" value="1"/>
</dbReference>
<dbReference type="InterPro" id="IPR001387">
    <property type="entry name" value="Cro/C1-type_HTH"/>
</dbReference>
<dbReference type="Gene3D" id="1.10.260.40">
    <property type="entry name" value="lambda repressor-like DNA-binding domains"/>
    <property type="match status" value="1"/>
</dbReference>
<dbReference type="Pfam" id="PF01381">
    <property type="entry name" value="HTH_3"/>
    <property type="match status" value="1"/>
</dbReference>
<proteinExistence type="predicted"/>
<comment type="caution">
    <text evidence="3">The sequence shown here is derived from an EMBL/GenBank/DDBJ whole genome shotgun (WGS) entry which is preliminary data.</text>
</comment>
<organism evidence="3 4">
    <name type="scientific">Ligilactobacillus agilis</name>
    <dbReference type="NCBI Taxonomy" id="1601"/>
    <lineage>
        <taxon>Bacteria</taxon>
        <taxon>Bacillati</taxon>
        <taxon>Bacillota</taxon>
        <taxon>Bacilli</taxon>
        <taxon>Lactobacillales</taxon>
        <taxon>Lactobacillaceae</taxon>
        <taxon>Ligilactobacillus</taxon>
    </lineage>
</organism>
<gene>
    <name evidence="3" type="ORF">AYP69_03360</name>
</gene>
<sequence length="68" mass="7698">MKPTLKLLRVNKGFNQNELGEKIGVSQTTISAWEQGKSKPSARNIYKLAEIYAVEPTVIFNTLFKQKT</sequence>
<evidence type="ECO:0000313" key="3">
    <source>
        <dbReference type="EMBL" id="OXS41020.1"/>
    </source>
</evidence>
<dbReference type="RefSeq" id="WP_094075268.1">
    <property type="nucleotide sequence ID" value="NZ_BLAM01000179.1"/>
</dbReference>
<dbReference type="CDD" id="cd00093">
    <property type="entry name" value="HTH_XRE"/>
    <property type="match status" value="1"/>
</dbReference>
<dbReference type="PANTHER" id="PTHR46558:SF4">
    <property type="entry name" value="DNA-BIDING PHAGE PROTEIN"/>
    <property type="match status" value="1"/>
</dbReference>
<dbReference type="AlphaFoldDB" id="A0A231Q2L4"/>
<name>A0A231Q2L4_9LACO</name>
<feature type="domain" description="HTH cro/C1-type" evidence="2">
    <location>
        <begin position="5"/>
        <end position="59"/>
    </location>
</feature>
<dbReference type="GO" id="GO:0003677">
    <property type="term" value="F:DNA binding"/>
    <property type="evidence" value="ECO:0007669"/>
    <property type="project" value="UniProtKB-KW"/>
</dbReference>
<dbReference type="PROSITE" id="PS50943">
    <property type="entry name" value="HTH_CROC1"/>
    <property type="match status" value="1"/>
</dbReference>
<evidence type="ECO:0000313" key="4">
    <source>
        <dbReference type="Proteomes" id="UP000215261"/>
    </source>
</evidence>
<accession>A0A231Q2L4</accession>
<protein>
    <recommendedName>
        <fullName evidence="2">HTH cro/C1-type domain-containing protein</fullName>
    </recommendedName>
</protein>
<dbReference type="SMART" id="SM00530">
    <property type="entry name" value="HTH_XRE"/>
    <property type="match status" value="1"/>
</dbReference>
<evidence type="ECO:0000259" key="2">
    <source>
        <dbReference type="PROSITE" id="PS50943"/>
    </source>
</evidence>
<evidence type="ECO:0000256" key="1">
    <source>
        <dbReference type="ARBA" id="ARBA00023125"/>
    </source>
</evidence>
<dbReference type="InterPro" id="IPR010982">
    <property type="entry name" value="Lambda_DNA-bd_dom_sf"/>
</dbReference>
<dbReference type="Proteomes" id="UP000215261">
    <property type="component" value="Unassembled WGS sequence"/>
</dbReference>
<keyword evidence="1" id="KW-0238">DNA-binding</keyword>
<dbReference type="PANTHER" id="PTHR46558">
    <property type="entry name" value="TRACRIPTIONAL REGULATORY PROTEIN-RELATED-RELATED"/>
    <property type="match status" value="1"/>
</dbReference>
<dbReference type="EMBL" id="LUGO01000035">
    <property type="protein sequence ID" value="OXS41020.1"/>
    <property type="molecule type" value="Genomic_DNA"/>
</dbReference>
<reference evidence="3 4" key="1">
    <citation type="submission" date="2016-03" db="EMBL/GenBank/DDBJ databases">
        <title>Sequencing of Lactobacillus Species from Commercial Turkeys.</title>
        <authorList>
            <person name="Johnson T.J."/>
            <person name="Youmans B.P."/>
            <person name="Case K.A."/>
        </authorList>
    </citation>
    <scope>NUCLEOTIDE SEQUENCE [LARGE SCALE GENOMIC DNA]</scope>
    <source>
        <strain evidence="3 4">UMNLA1</strain>
    </source>
</reference>